<dbReference type="EMBL" id="JAFVMH010000002">
    <property type="protein sequence ID" value="MBO1324325.1"/>
    <property type="molecule type" value="Genomic_DNA"/>
</dbReference>
<protein>
    <submittedName>
        <fullName evidence="2">Uncharacterized protein</fullName>
    </submittedName>
</protein>
<evidence type="ECO:0000256" key="1">
    <source>
        <dbReference type="SAM" id="SignalP"/>
    </source>
</evidence>
<comment type="caution">
    <text evidence="2">The sequence shown here is derived from an EMBL/GenBank/DDBJ whole genome shotgun (WGS) entry which is preliminary data.</text>
</comment>
<reference evidence="2" key="1">
    <citation type="submission" date="2021-03" db="EMBL/GenBank/DDBJ databases">
        <title>The complete genome sequence of Acetobacter sp. TBRC 12339.</title>
        <authorList>
            <person name="Charoenyingcharoen P."/>
            <person name="Yukphan P."/>
        </authorList>
    </citation>
    <scope>NUCLEOTIDE SEQUENCE</scope>
    <source>
        <strain evidence="2">TBRC 12339</strain>
    </source>
</reference>
<proteinExistence type="predicted"/>
<gene>
    <name evidence="2" type="ORF">J2D77_04005</name>
</gene>
<dbReference type="RefSeq" id="WP_207845042.1">
    <property type="nucleotide sequence ID" value="NZ_JAFVMH010000002.1"/>
</dbReference>
<evidence type="ECO:0000313" key="2">
    <source>
        <dbReference type="EMBL" id="MBO1324325.1"/>
    </source>
</evidence>
<dbReference type="AlphaFoldDB" id="A0A939KMA0"/>
<name>A0A939KMA0_9PROT</name>
<feature type="signal peptide" evidence="1">
    <location>
        <begin position="1"/>
        <end position="19"/>
    </location>
</feature>
<feature type="chain" id="PRO_5037297790" evidence="1">
    <location>
        <begin position="20"/>
        <end position="50"/>
    </location>
</feature>
<organism evidence="2 3">
    <name type="scientific">Acetobacter garciniae</name>
    <dbReference type="NCBI Taxonomy" id="2817435"/>
    <lineage>
        <taxon>Bacteria</taxon>
        <taxon>Pseudomonadati</taxon>
        <taxon>Pseudomonadota</taxon>
        <taxon>Alphaproteobacteria</taxon>
        <taxon>Acetobacterales</taxon>
        <taxon>Acetobacteraceae</taxon>
        <taxon>Acetobacter</taxon>
    </lineage>
</organism>
<evidence type="ECO:0000313" key="3">
    <source>
        <dbReference type="Proteomes" id="UP000664073"/>
    </source>
</evidence>
<keyword evidence="1" id="KW-0732">Signal</keyword>
<sequence length="50" mass="5001">MHTLSFILAAAAIGLGLSAADRLSSDSATQATATLSARVLPVSVPSLLPH</sequence>
<dbReference type="Proteomes" id="UP000664073">
    <property type="component" value="Unassembled WGS sequence"/>
</dbReference>
<accession>A0A939KMA0</accession>
<keyword evidence="3" id="KW-1185">Reference proteome</keyword>